<feature type="binding site" evidence="18 19">
    <location>
        <position position="956"/>
    </location>
    <ligand>
        <name>(2R,3E)-phycocyanobilin</name>
        <dbReference type="ChEBI" id="CHEBI:85275"/>
    </ligand>
</feature>
<sequence length="1276" mass="145294">MFVPAKAHTQAELRLAIVRDPLLVTPETTVVEAIAQMSGVRSVCSVSQNTDSKQESLLAEARSSCVVVVENNQPIGIFTERDVVRLSAQRRKLNNLAIRDVMAYPLVTLYESEFTDLFFAINLLQHHKIRHLPVIDEQNQLVGLLTHESLRQKSRPVDLLRLRLVSEVMTTKVICAAPHISILMIARLMAENRISSVVIVQTQASLIIPIGIVTERDIVQFQALDLNFETCLAEAVMSTPIFCVNADESLWNVQQIMEQRLIQRLAVTGTNGELLGIVTQSSILQVLNPLELYKLTELLEKKVSQLEAEKIELLENRTVELEEEVGERTIALRKKIVREQLITKIAAQIRSSLNLQDILNTTVAEMRSLLQCDRVIIYQFRPDFSGTVIAESIVANGVSILHDEPQDPCITPEWLEPYRQGQIRVINDIHSESMSDCYQDMLIELDIRAKLMVPIVIAEQLWGLILTSYRDQSHNWELEEIELVRQLSIQLSVAIQQAQTHQQLYQLNQELENQIQERTKALQASEAKYRNLVEAATHVTWLCNTKGELIYLSPQFQELFGWEVEKFYGQSFISLIHPDDRPYMISTSEELGKSDKNLVSAEFRHLHQNGSYIWVESKASNLKDASGVIIGCQGVLLDISDRKQAEKIIKQQAEREHLLYQTTQRIRQSLDLATIFNTATQEIRQFMNADRVVIFQLDPVSNFNDSKFVSESVVEGFTSALATKINNKCFGEQYAAHYQQGRIQVVDDLDNAGLTDCHRDVLAQFQVRANLVVPLLQGENLWGLLCIHQCSVPRHWQEFEVELVQQIAHQLAIAIQQSILYEQVQSELIIRKQAEDAISLQLQRQKIIQDITQQIRSTLNVNHILATVTQQVKELMQVERVIIFRLFPNGRSQIVEEVVSSEYAALKNYHWEDEKWSQEILDCYWQGKPRIVPDVINDIWTSCLVEYTTQGNIQSKIVAPILQELGENETGRWVSSEHKQKLWGVLVVHACSTKRVWEEDEAQLLQQIANQLAIAIQQAALFEQLQLSLVQEKEVSKMRSRFITMASHEFRTPLAIIASSTGILQKFRERLSAEKQQEHLGTIQKTIKHIIQLLDDVLMINRTEAEKMEFKPEASDIIAFCHQITQQIEATSNKHVIEFSFTASKPILDNSFIVQLDKKILQQILANILTNAIKYSPQTSLIKFDLTIEDDKLIFKIKDSGIGIPEEYKINLFAPFHRASNVGTISGTGLGLSIVKKCVDLHKGEISFDSKLGQGTTFTIIIPYSRIQESGVRSQE</sequence>
<dbReference type="eggNOG" id="COG2203">
    <property type="taxonomic scope" value="Bacteria"/>
</dbReference>
<gene>
    <name evidence="16" type="ordered locus">Anacy_2551</name>
</gene>
<dbReference type="NCBIfam" id="TIGR00229">
    <property type="entry name" value="sensory_box"/>
    <property type="match status" value="1"/>
</dbReference>
<feature type="domain" description="PAC" evidence="14">
    <location>
        <begin position="599"/>
        <end position="651"/>
    </location>
</feature>
<dbReference type="CDD" id="cd00130">
    <property type="entry name" value="PAS"/>
    <property type="match status" value="1"/>
</dbReference>
<feature type="domain" description="CBS" evidence="15">
    <location>
        <begin position="169"/>
        <end position="230"/>
    </location>
</feature>
<keyword evidence="18 19" id="KW-0002">3D-structure</keyword>
<dbReference type="Pfam" id="PF02518">
    <property type="entry name" value="HATPase_c"/>
    <property type="match status" value="1"/>
</dbReference>
<dbReference type="InterPro" id="IPR003018">
    <property type="entry name" value="GAF"/>
</dbReference>
<evidence type="ECO:0000256" key="8">
    <source>
        <dbReference type="ARBA" id="ARBA00055745"/>
    </source>
</evidence>
<evidence type="ECO:0000259" key="14">
    <source>
        <dbReference type="PROSITE" id="PS50113"/>
    </source>
</evidence>
<dbReference type="Gene3D" id="3.30.450.40">
    <property type="match status" value="3"/>
</dbReference>
<dbReference type="Pfam" id="PF01590">
    <property type="entry name" value="GAF"/>
    <property type="match status" value="3"/>
</dbReference>
<dbReference type="RefSeq" id="WP_015214630.1">
    <property type="nucleotide sequence ID" value="NC_019771.1"/>
</dbReference>
<feature type="domain" description="Phytochrome chromophore attachment site" evidence="11">
    <location>
        <begin position="671"/>
        <end position="810"/>
    </location>
</feature>
<evidence type="ECO:0000259" key="12">
    <source>
        <dbReference type="PROSITE" id="PS50109"/>
    </source>
</evidence>
<comment type="similarity">
    <text evidence="2">In the N-terminal section; belongs to the phytochrome family.</text>
</comment>
<dbReference type="Pfam" id="PF00512">
    <property type="entry name" value="HisKA"/>
    <property type="match status" value="1"/>
</dbReference>
<dbReference type="SUPFAM" id="SSF47384">
    <property type="entry name" value="Homodimeric domain of signal transducing histidine kinase"/>
    <property type="match status" value="1"/>
</dbReference>
<dbReference type="EMBL" id="CP003659">
    <property type="protein sequence ID" value="AFZ57995.1"/>
    <property type="molecule type" value="Genomic_DNA"/>
</dbReference>
<evidence type="ECO:0007829" key="18">
    <source>
        <dbReference type="PDB" id="6UV8"/>
    </source>
</evidence>
<dbReference type="PROSITE" id="PS50046">
    <property type="entry name" value="PHYTOCHROME_2"/>
    <property type="match status" value="3"/>
</dbReference>
<feature type="domain" description="CBS" evidence="15">
    <location>
        <begin position="237"/>
        <end position="295"/>
    </location>
</feature>
<dbReference type="InterPro" id="IPR050736">
    <property type="entry name" value="Sensor_HK_Regulatory"/>
</dbReference>
<organism evidence="16 17">
    <name type="scientific">Anabaena cylindrica (strain ATCC 27899 / PCC 7122)</name>
    <dbReference type="NCBI Taxonomy" id="272123"/>
    <lineage>
        <taxon>Bacteria</taxon>
        <taxon>Bacillati</taxon>
        <taxon>Cyanobacteriota</taxon>
        <taxon>Cyanophyceae</taxon>
        <taxon>Nostocales</taxon>
        <taxon>Nostocaceae</taxon>
        <taxon>Anabaena</taxon>
    </lineage>
</organism>
<feature type="binding site" evidence="19">
    <location>
        <position position="941"/>
    </location>
    <ligand>
        <name>(2R,3E)-phycocyanobilin</name>
        <dbReference type="ChEBI" id="CHEBI:85275"/>
    </ligand>
</feature>
<dbReference type="Pfam" id="PF08447">
    <property type="entry name" value="PAS_3"/>
    <property type="match status" value="1"/>
</dbReference>
<dbReference type="SMART" id="SM00091">
    <property type="entry name" value="PAS"/>
    <property type="match status" value="1"/>
</dbReference>
<dbReference type="SUPFAM" id="SSF54631">
    <property type="entry name" value="CBS-domain pair"/>
    <property type="match status" value="2"/>
</dbReference>
<dbReference type="Proteomes" id="UP000010474">
    <property type="component" value="Chromosome"/>
</dbReference>
<keyword evidence="4" id="KW-0597">Phosphoprotein</keyword>
<dbReference type="Gene3D" id="1.10.287.130">
    <property type="match status" value="1"/>
</dbReference>
<feature type="binding site" evidence="18 19">
    <location>
        <position position="943"/>
    </location>
    <ligand>
        <name>(2R,3E)-phycocyanobilin</name>
        <dbReference type="ChEBI" id="CHEBI:85275"/>
        <note>covalent</note>
    </ligand>
</feature>
<dbReference type="PROSITE" id="PS51371">
    <property type="entry name" value="CBS"/>
    <property type="match status" value="4"/>
</dbReference>
<dbReference type="SMART" id="SM00116">
    <property type="entry name" value="CBS"/>
    <property type="match status" value="4"/>
</dbReference>
<feature type="coiled-coil region" evidence="10">
    <location>
        <begin position="501"/>
        <end position="528"/>
    </location>
</feature>
<feature type="binding site" evidence="18 19">
    <location>
        <position position="914"/>
    </location>
    <ligand>
        <name>(2R,3E)-phycocyanobilin</name>
        <dbReference type="ChEBI" id="CHEBI:85275"/>
    </ligand>
</feature>
<evidence type="ECO:0000313" key="17">
    <source>
        <dbReference type="Proteomes" id="UP000010474"/>
    </source>
</evidence>
<dbReference type="InterPro" id="IPR016132">
    <property type="entry name" value="Phyto_chromo_attachment"/>
</dbReference>
<keyword evidence="17" id="KW-1185">Reference proteome</keyword>
<dbReference type="SMART" id="SM00388">
    <property type="entry name" value="HisKA"/>
    <property type="match status" value="1"/>
</dbReference>
<dbReference type="InterPro" id="IPR000700">
    <property type="entry name" value="PAS-assoc_C"/>
</dbReference>
<dbReference type="CDD" id="cd17774">
    <property type="entry name" value="CBS_two-component_sensor_histidine_kinase_repeat2"/>
    <property type="match status" value="1"/>
</dbReference>
<evidence type="ECO:0000256" key="1">
    <source>
        <dbReference type="ARBA" id="ARBA00000085"/>
    </source>
</evidence>
<dbReference type="FunFam" id="3.30.565.10:FF:000006">
    <property type="entry name" value="Sensor histidine kinase WalK"/>
    <property type="match status" value="1"/>
</dbReference>
<dbReference type="AlphaFoldDB" id="K9ZI18"/>
<dbReference type="InterPro" id="IPR003594">
    <property type="entry name" value="HATPase_dom"/>
</dbReference>
<feature type="binding site" evidence="18 19">
    <location>
        <position position="989"/>
    </location>
    <ligand>
        <name>(2R,3E)-phycocyanobilin</name>
        <dbReference type="ChEBI" id="CHEBI:85275"/>
    </ligand>
</feature>
<feature type="binding site" evidence="18 19">
    <location>
        <position position="884"/>
    </location>
    <ligand>
        <name>(2R,3E)-phycocyanobilin</name>
        <dbReference type="ChEBI" id="CHEBI:85275"/>
    </ligand>
</feature>
<dbReference type="SMART" id="SM00387">
    <property type="entry name" value="HATPase_c"/>
    <property type="match status" value="1"/>
</dbReference>
<dbReference type="InterPro" id="IPR000644">
    <property type="entry name" value="CBS_dom"/>
</dbReference>
<dbReference type="InterPro" id="IPR004358">
    <property type="entry name" value="Sig_transdc_His_kin-like_C"/>
</dbReference>
<dbReference type="InterPro" id="IPR029016">
    <property type="entry name" value="GAF-like_dom_sf"/>
</dbReference>
<proteinExistence type="evidence at protein level"/>
<keyword evidence="10" id="KW-0175">Coiled coil</keyword>
<comment type="function">
    <text evidence="8">Photoreceptor which exists in two forms that are reversibly interconvertible by light: the R form that absorbs maximally in the red region of the spectrum and the FR form that absorbs maximally in the far-red region.</text>
</comment>
<reference evidence="17" key="1">
    <citation type="journal article" date="2013" name="Proc. Natl. Acad. Sci. U.S.A.">
        <title>Improving the coverage of the cyanobacterial phylum using diversity-driven genome sequencing.</title>
        <authorList>
            <person name="Shih P.M."/>
            <person name="Wu D."/>
            <person name="Latifi A."/>
            <person name="Axen S.D."/>
            <person name="Fewer D.P."/>
            <person name="Talla E."/>
            <person name="Calteau A."/>
            <person name="Cai F."/>
            <person name="Tandeau de Marsac N."/>
            <person name="Rippka R."/>
            <person name="Herdman M."/>
            <person name="Sivonen K."/>
            <person name="Coursin T."/>
            <person name="Laurent T."/>
            <person name="Goodwin L."/>
            <person name="Nolan M."/>
            <person name="Davenport K.W."/>
            <person name="Han C.S."/>
            <person name="Rubin E.M."/>
            <person name="Eisen J.A."/>
            <person name="Woyke T."/>
            <person name="Gugger M."/>
            <person name="Kerfeld C.A."/>
        </authorList>
    </citation>
    <scope>NUCLEOTIDE SEQUENCE [LARGE SCALE GENOMIC DNA]</scope>
    <source>
        <strain evidence="17">ATCC 27899 / PCC 7122</strain>
    </source>
</reference>
<feature type="domain" description="CBS" evidence="15">
    <location>
        <begin position="17"/>
        <end position="93"/>
    </location>
</feature>
<evidence type="ECO:0000256" key="4">
    <source>
        <dbReference type="ARBA" id="ARBA00022553"/>
    </source>
</evidence>
<dbReference type="PATRIC" id="fig|272123.3.peg.2777"/>
<feature type="binding site" evidence="18 19">
    <location>
        <position position="947"/>
    </location>
    <ligand>
        <name>(2R,3E)-phycocyanobilin</name>
        <dbReference type="ChEBI" id="CHEBI:85275"/>
    </ligand>
</feature>
<dbReference type="PRINTS" id="PR00344">
    <property type="entry name" value="BCTRLSENSOR"/>
</dbReference>
<dbReference type="PROSITE" id="PS50112">
    <property type="entry name" value="PAS"/>
    <property type="match status" value="1"/>
</dbReference>
<dbReference type="InterPro" id="IPR035965">
    <property type="entry name" value="PAS-like_dom_sf"/>
</dbReference>
<dbReference type="InterPro" id="IPR003661">
    <property type="entry name" value="HisK_dim/P_dom"/>
</dbReference>
<dbReference type="InterPro" id="IPR036097">
    <property type="entry name" value="HisK_dim/P_sf"/>
</dbReference>
<keyword evidence="7" id="KW-0902">Two-component regulatory system</keyword>
<dbReference type="Gene3D" id="3.30.450.20">
    <property type="entry name" value="PAS domain"/>
    <property type="match status" value="1"/>
</dbReference>
<evidence type="ECO:0000259" key="15">
    <source>
        <dbReference type="PROSITE" id="PS51371"/>
    </source>
</evidence>
<dbReference type="PDB" id="6UV8">
    <property type="method" value="X-ray"/>
    <property type="resolution" value="2.70 A"/>
    <property type="chains" value="A=840-1018"/>
</dbReference>
<dbReference type="eggNOG" id="COG0517">
    <property type="taxonomic scope" value="Bacteria"/>
</dbReference>
<reference evidence="18 19" key="2">
    <citation type="journal article" date="2021" name="Proc. Natl. Acad. Sci. U.S.A.">
        <title>Crystal structure of a far-red-sensing cyanobacteriochrome reveals an atypical bilin conformation and spectral tuning mechanism.</title>
        <authorList>
            <person name="Bandara S."/>
            <person name="Rockwell N.C."/>
            <person name="Zeng X."/>
            <person name="Ren Z."/>
            <person name="Wang C."/>
            <person name="Shin H."/>
            <person name="Martin S.S."/>
            <person name="Moreno M.V."/>
            <person name="Lagarias J.C."/>
            <person name="Yang X."/>
        </authorList>
    </citation>
    <scope>X-RAY CRYSTALLOGRAPHY (2.70 ANGSTROMS) OF 840-1018 IN COMPLEX WITH (2R,3E)-PHYCOCYANOBILIN</scope>
</reference>
<evidence type="ECO:0007829" key="19">
    <source>
        <dbReference type="PDB" id="6UVB"/>
    </source>
</evidence>
<evidence type="ECO:0000256" key="2">
    <source>
        <dbReference type="ARBA" id="ARBA00006402"/>
    </source>
</evidence>
<dbReference type="PROSITE" id="PS50113">
    <property type="entry name" value="PAC"/>
    <property type="match status" value="1"/>
</dbReference>
<dbReference type="SUPFAM" id="SSF55781">
    <property type="entry name" value="GAF domain-like"/>
    <property type="match status" value="3"/>
</dbReference>
<evidence type="ECO:0000256" key="10">
    <source>
        <dbReference type="SAM" id="Coils"/>
    </source>
</evidence>
<feature type="coiled-coil region" evidence="10">
    <location>
        <begin position="296"/>
        <end position="324"/>
    </location>
</feature>
<dbReference type="PANTHER" id="PTHR43711">
    <property type="entry name" value="TWO-COMPONENT HISTIDINE KINASE"/>
    <property type="match status" value="1"/>
</dbReference>
<dbReference type="SMART" id="SM00086">
    <property type="entry name" value="PAC"/>
    <property type="match status" value="1"/>
</dbReference>
<dbReference type="Gene3D" id="3.30.565.10">
    <property type="entry name" value="Histidine kinase-like ATPase, C-terminal domain"/>
    <property type="match status" value="1"/>
</dbReference>
<dbReference type="HOGENOM" id="CLU_001445_1_0_3"/>
<dbReference type="CDD" id="cd00075">
    <property type="entry name" value="HATPase"/>
    <property type="match status" value="1"/>
</dbReference>
<dbReference type="STRING" id="272123.Anacy_2551"/>
<feature type="binding site" evidence="18 19">
    <location>
        <position position="915"/>
    </location>
    <ligand>
        <name>(2R,3E)-phycocyanobilin</name>
        <dbReference type="ChEBI" id="CHEBI:85275"/>
    </ligand>
</feature>
<feature type="domain" description="PAS" evidence="13">
    <location>
        <begin position="525"/>
        <end position="595"/>
    </location>
</feature>
<name>K9ZI18_ANACC</name>
<feature type="domain" description="Phytochrome chromophore attachment site" evidence="11">
    <location>
        <begin position="860"/>
        <end position="1011"/>
    </location>
</feature>
<dbReference type="CDD" id="cd04620">
    <property type="entry name" value="CBS_two-component_sensor_histidine_kinase_repeat1"/>
    <property type="match status" value="1"/>
</dbReference>
<dbReference type="InterPro" id="IPR046342">
    <property type="entry name" value="CBS_dom_sf"/>
</dbReference>
<evidence type="ECO:0000256" key="6">
    <source>
        <dbReference type="ARBA" id="ARBA00022777"/>
    </source>
</evidence>
<feature type="domain" description="Phytochrome chromophore attachment site" evidence="11">
    <location>
        <begin position="354"/>
        <end position="490"/>
    </location>
</feature>
<dbReference type="Pfam" id="PF00571">
    <property type="entry name" value="CBS"/>
    <property type="match status" value="4"/>
</dbReference>
<dbReference type="SMR" id="K9ZI18"/>
<dbReference type="InterPro" id="IPR013655">
    <property type="entry name" value="PAS_fold_3"/>
</dbReference>
<dbReference type="PDB" id="6UVB">
    <property type="method" value="X-ray"/>
    <property type="resolution" value="3.00 A"/>
    <property type="chains" value="A=840-1018"/>
</dbReference>
<dbReference type="SUPFAM" id="SSF55785">
    <property type="entry name" value="PYP-like sensor domain (PAS domain)"/>
    <property type="match status" value="1"/>
</dbReference>
<feature type="domain" description="CBS" evidence="15">
    <location>
        <begin position="102"/>
        <end position="162"/>
    </location>
</feature>
<dbReference type="EC" id="2.7.13.3" evidence="3"/>
<keyword evidence="5" id="KW-0808">Transferase</keyword>
<dbReference type="PANTHER" id="PTHR43711:SF26">
    <property type="entry name" value="SENSOR HISTIDINE KINASE RCSC"/>
    <property type="match status" value="1"/>
</dbReference>
<dbReference type="InterPro" id="IPR000014">
    <property type="entry name" value="PAS"/>
</dbReference>
<dbReference type="InterPro" id="IPR036890">
    <property type="entry name" value="HATPase_C_sf"/>
</dbReference>
<dbReference type="SMART" id="SM00065">
    <property type="entry name" value="GAF"/>
    <property type="match status" value="3"/>
</dbReference>
<feature type="binding site" evidence="18 19">
    <location>
        <position position="930"/>
    </location>
    <ligand>
        <name>(2R,3E)-phycocyanobilin</name>
        <dbReference type="ChEBI" id="CHEBI:85275"/>
    </ligand>
</feature>
<evidence type="ECO:0000256" key="5">
    <source>
        <dbReference type="ARBA" id="ARBA00022679"/>
    </source>
</evidence>
<evidence type="ECO:0000256" key="7">
    <source>
        <dbReference type="ARBA" id="ARBA00023012"/>
    </source>
</evidence>
<dbReference type="SUPFAM" id="SSF55874">
    <property type="entry name" value="ATPase domain of HSP90 chaperone/DNA topoisomerase II/histidine kinase"/>
    <property type="match status" value="1"/>
</dbReference>
<keyword evidence="6 16" id="KW-0418">Kinase</keyword>
<evidence type="ECO:0000313" key="16">
    <source>
        <dbReference type="EMBL" id="AFZ57995.1"/>
    </source>
</evidence>
<dbReference type="OrthoDB" id="415806at2"/>
<dbReference type="Gene3D" id="3.10.580.10">
    <property type="entry name" value="CBS-domain"/>
    <property type="match status" value="2"/>
</dbReference>
<accession>K9ZI18</accession>
<evidence type="ECO:0000259" key="13">
    <source>
        <dbReference type="PROSITE" id="PS50112"/>
    </source>
</evidence>
<dbReference type="PROSITE" id="PS50109">
    <property type="entry name" value="HIS_KIN"/>
    <property type="match status" value="1"/>
</dbReference>
<evidence type="ECO:0000256" key="9">
    <source>
        <dbReference type="PROSITE-ProRule" id="PRU00703"/>
    </source>
</evidence>
<feature type="domain" description="Histidine kinase" evidence="12">
    <location>
        <begin position="1045"/>
        <end position="1266"/>
    </location>
</feature>
<evidence type="ECO:0000256" key="3">
    <source>
        <dbReference type="ARBA" id="ARBA00012438"/>
    </source>
</evidence>
<dbReference type="InterPro" id="IPR005467">
    <property type="entry name" value="His_kinase_dom"/>
</dbReference>
<dbReference type="InterPro" id="IPR001610">
    <property type="entry name" value="PAC"/>
</dbReference>
<dbReference type="eggNOG" id="COG2205">
    <property type="taxonomic scope" value="Bacteria"/>
</dbReference>
<dbReference type="CDD" id="cd00082">
    <property type="entry name" value="HisKA"/>
    <property type="match status" value="1"/>
</dbReference>
<feature type="binding site" evidence="18 19">
    <location>
        <position position="916"/>
    </location>
    <ligand>
        <name>(2R,3E)-phycocyanobilin</name>
        <dbReference type="ChEBI" id="CHEBI:85275"/>
    </ligand>
</feature>
<protein>
    <recommendedName>
        <fullName evidence="3">histidine kinase</fullName>
        <ecNumber evidence="3">2.7.13.3</ecNumber>
    </recommendedName>
</protein>
<evidence type="ECO:0000259" key="11">
    <source>
        <dbReference type="PROSITE" id="PS50046"/>
    </source>
</evidence>
<keyword evidence="9" id="KW-0129">CBS domain</keyword>
<comment type="catalytic activity">
    <reaction evidence="1">
        <text>ATP + protein L-histidine = ADP + protein N-phospho-L-histidine.</text>
        <dbReference type="EC" id="2.7.13.3"/>
    </reaction>
</comment>
<feature type="binding site" evidence="18 19">
    <location>
        <position position="924"/>
    </location>
    <ligand>
        <name>(2R,3E)-phycocyanobilin</name>
        <dbReference type="ChEBI" id="CHEBI:85275"/>
    </ligand>
</feature>
<dbReference type="KEGG" id="acy:Anacy_2551"/>
<dbReference type="GO" id="GO:0000155">
    <property type="term" value="F:phosphorelay sensor kinase activity"/>
    <property type="evidence" value="ECO:0007669"/>
    <property type="project" value="InterPro"/>
</dbReference>